<comment type="caution">
    <text evidence="1">The sequence shown here is derived from an EMBL/GenBank/DDBJ whole genome shotgun (WGS) entry which is preliminary data.</text>
</comment>
<reference evidence="1 2" key="1">
    <citation type="submission" date="2019-12" db="EMBL/GenBank/DDBJ databases">
        <title>A genome sequence resource for the geographically widespread anthracnose pathogen Colletotrichum asianum.</title>
        <authorList>
            <person name="Meng Y."/>
        </authorList>
    </citation>
    <scope>NUCLEOTIDE SEQUENCE [LARGE SCALE GENOMIC DNA]</scope>
    <source>
        <strain evidence="1 2">ICMP 18580</strain>
    </source>
</reference>
<evidence type="ECO:0000313" key="1">
    <source>
        <dbReference type="EMBL" id="KAF0318536.1"/>
    </source>
</evidence>
<keyword evidence="2" id="KW-1185">Reference proteome</keyword>
<organism evidence="1 2">
    <name type="scientific">Colletotrichum asianum</name>
    <dbReference type="NCBI Taxonomy" id="702518"/>
    <lineage>
        <taxon>Eukaryota</taxon>
        <taxon>Fungi</taxon>
        <taxon>Dikarya</taxon>
        <taxon>Ascomycota</taxon>
        <taxon>Pezizomycotina</taxon>
        <taxon>Sordariomycetes</taxon>
        <taxon>Hypocreomycetidae</taxon>
        <taxon>Glomerellales</taxon>
        <taxon>Glomerellaceae</taxon>
        <taxon>Colletotrichum</taxon>
        <taxon>Colletotrichum gloeosporioides species complex</taxon>
    </lineage>
</organism>
<dbReference type="AlphaFoldDB" id="A0A8H3ZLW9"/>
<name>A0A8H3ZLW9_9PEZI</name>
<dbReference type="OrthoDB" id="10495758at2759"/>
<accession>A0A8H3ZLW9</accession>
<protein>
    <submittedName>
        <fullName evidence="1">Uncharacterized protein</fullName>
    </submittedName>
</protein>
<evidence type="ECO:0000313" key="2">
    <source>
        <dbReference type="Proteomes" id="UP000434172"/>
    </source>
</evidence>
<sequence length="294" mass="32824">VTSVSYSQSYVNSVIKSLGDALKNAESLSSDAQRLSESITVVLCRVTRLKDDNDITRDKITQENSSTLSEQQAVVQQLASIEAAGEARIQPILNRASNRKVRMAKHQIIIEAVDELPVEGLFARALTAFSRRRIRRHFEKSESYSQAGAHQRLLMEAQAEPLRQDRSRLAKAAEDLQQGSQICDGVSRDLALMKSNARELVDQYHHIREKAMETITALNCVEGRTYAIDWHEQRLHTLETLLIFVTSLRELRSMKALDDSLVQISHRLIAEIGGAKTSCLTLSAGGICNDGLFH</sequence>
<dbReference type="Proteomes" id="UP000434172">
    <property type="component" value="Unassembled WGS sequence"/>
</dbReference>
<feature type="non-terminal residue" evidence="1">
    <location>
        <position position="1"/>
    </location>
</feature>
<dbReference type="EMBL" id="WOWK01000108">
    <property type="protein sequence ID" value="KAF0318536.1"/>
    <property type="molecule type" value="Genomic_DNA"/>
</dbReference>
<proteinExistence type="predicted"/>
<gene>
    <name evidence="1" type="ORF">GQ607_014213</name>
</gene>